<dbReference type="InterPro" id="IPR036770">
    <property type="entry name" value="Ankyrin_rpt-contain_sf"/>
</dbReference>
<accession>A0A8H4KD55</accession>
<dbReference type="OrthoDB" id="341259at2759"/>
<protein>
    <recommendedName>
        <fullName evidence="4">Ankyrin repeat protein</fullName>
    </recommendedName>
</protein>
<evidence type="ECO:0000313" key="3">
    <source>
        <dbReference type="Proteomes" id="UP000605986"/>
    </source>
</evidence>
<organism evidence="2 3">
    <name type="scientific">Fusarium austroafricanum</name>
    <dbReference type="NCBI Taxonomy" id="2364996"/>
    <lineage>
        <taxon>Eukaryota</taxon>
        <taxon>Fungi</taxon>
        <taxon>Dikarya</taxon>
        <taxon>Ascomycota</taxon>
        <taxon>Pezizomycotina</taxon>
        <taxon>Sordariomycetes</taxon>
        <taxon>Hypocreomycetidae</taxon>
        <taxon>Hypocreales</taxon>
        <taxon>Nectriaceae</taxon>
        <taxon>Fusarium</taxon>
        <taxon>Fusarium concolor species complex</taxon>
    </lineage>
</organism>
<evidence type="ECO:0008006" key="4">
    <source>
        <dbReference type="Google" id="ProtNLM"/>
    </source>
</evidence>
<name>A0A8H4KD55_9HYPO</name>
<reference evidence="2" key="1">
    <citation type="submission" date="2020-01" db="EMBL/GenBank/DDBJ databases">
        <title>Identification and distribution of gene clusters putatively required for synthesis of sphingolipid metabolism inhibitors in phylogenetically diverse species of the filamentous fungus Fusarium.</title>
        <authorList>
            <person name="Kim H.-S."/>
            <person name="Busman M."/>
            <person name="Brown D.W."/>
            <person name="Divon H."/>
            <person name="Uhlig S."/>
            <person name="Proctor R.H."/>
        </authorList>
    </citation>
    <scope>NUCLEOTIDE SEQUENCE</scope>
    <source>
        <strain evidence="2">NRRL 53441</strain>
    </source>
</reference>
<dbReference type="EMBL" id="JAADJG010000349">
    <property type="protein sequence ID" value="KAF4448257.1"/>
    <property type="molecule type" value="Genomic_DNA"/>
</dbReference>
<comment type="caution">
    <text evidence="2">The sequence shown here is derived from an EMBL/GenBank/DDBJ whole genome shotgun (WGS) entry which is preliminary data.</text>
</comment>
<feature type="region of interest" description="Disordered" evidence="1">
    <location>
        <begin position="231"/>
        <end position="267"/>
    </location>
</feature>
<sequence length="267" mass="29799">MPYSHQPSPSRSEVVVKRTQAFLNILSTSISKIESITIPADVYPLDTFIEDSEGDIFYFPAGETQLEVSPLCWAAHQGLDAVIHAVVGISRQTGLPWHQEDLNRAMFLALYFGHRNTADLLKEFGAQPGRGLLFTAIHAAARQGLKDEIFGFIRFDYACPDVRDASGATPVMYAMQLDHPRDWETIDFLFRWGADPRTKVNNKTYAQYARKMPKWDLARQLEIAAEVAAAEETGAAAAEAEPTLFASSDPSSCTHWNESEEESEEEL</sequence>
<dbReference type="SUPFAM" id="SSF48403">
    <property type="entry name" value="Ankyrin repeat"/>
    <property type="match status" value="1"/>
</dbReference>
<keyword evidence="3" id="KW-1185">Reference proteome</keyword>
<gene>
    <name evidence="2" type="ORF">F53441_8290</name>
</gene>
<evidence type="ECO:0000256" key="1">
    <source>
        <dbReference type="SAM" id="MobiDB-lite"/>
    </source>
</evidence>
<evidence type="ECO:0000313" key="2">
    <source>
        <dbReference type="EMBL" id="KAF4448257.1"/>
    </source>
</evidence>
<proteinExistence type="predicted"/>
<dbReference type="AlphaFoldDB" id="A0A8H4KD55"/>
<feature type="compositionally biased region" description="Polar residues" evidence="1">
    <location>
        <begin position="245"/>
        <end position="256"/>
    </location>
</feature>
<dbReference type="Gene3D" id="1.25.40.20">
    <property type="entry name" value="Ankyrin repeat-containing domain"/>
    <property type="match status" value="1"/>
</dbReference>
<dbReference type="Proteomes" id="UP000605986">
    <property type="component" value="Unassembled WGS sequence"/>
</dbReference>
<feature type="compositionally biased region" description="Low complexity" evidence="1">
    <location>
        <begin position="231"/>
        <end position="241"/>
    </location>
</feature>